<dbReference type="PANTHER" id="PTHR33630:SF13">
    <property type="entry name" value="ACETYLXYLAN ESTERASE"/>
    <property type="match status" value="1"/>
</dbReference>
<gene>
    <name evidence="4" type="ORF">PG986_000230</name>
</gene>
<evidence type="ECO:0000256" key="2">
    <source>
        <dbReference type="ARBA" id="ARBA00023157"/>
    </source>
</evidence>
<organism evidence="4 5">
    <name type="scientific">Apiospora aurea</name>
    <dbReference type="NCBI Taxonomy" id="335848"/>
    <lineage>
        <taxon>Eukaryota</taxon>
        <taxon>Fungi</taxon>
        <taxon>Dikarya</taxon>
        <taxon>Ascomycota</taxon>
        <taxon>Pezizomycotina</taxon>
        <taxon>Sordariomycetes</taxon>
        <taxon>Xylariomycetidae</taxon>
        <taxon>Amphisphaeriales</taxon>
        <taxon>Apiosporaceae</taxon>
        <taxon>Apiospora</taxon>
    </lineage>
</organism>
<keyword evidence="3" id="KW-0732">Signal</keyword>
<dbReference type="Gene3D" id="3.40.50.1820">
    <property type="entry name" value="alpha/beta hydrolase"/>
    <property type="match status" value="1"/>
</dbReference>
<name>A0ABR1QTE8_9PEZI</name>
<dbReference type="InterPro" id="IPR029058">
    <property type="entry name" value="AB_hydrolase_fold"/>
</dbReference>
<evidence type="ECO:0000313" key="5">
    <source>
        <dbReference type="Proteomes" id="UP001391051"/>
    </source>
</evidence>
<dbReference type="EMBL" id="JAQQWE010000001">
    <property type="protein sequence ID" value="KAK7965953.1"/>
    <property type="molecule type" value="Genomic_DNA"/>
</dbReference>
<keyword evidence="1" id="KW-0378">Hydrolase</keyword>
<dbReference type="Pfam" id="PF01083">
    <property type="entry name" value="Cutinase"/>
    <property type="match status" value="1"/>
</dbReference>
<dbReference type="Proteomes" id="UP001391051">
    <property type="component" value="Unassembled WGS sequence"/>
</dbReference>
<dbReference type="SMART" id="SM01110">
    <property type="entry name" value="Cutinase"/>
    <property type="match status" value="1"/>
</dbReference>
<sequence length="262" mass="27826">MRYSGLLVAATTSAIASAAANNATCNSVQIFLVRGHGESIPGLQTSITDAICHDVSNSSNKTCGFQSIAYNATSGAGTICQDQYDGIRLLRGNLTAYATACPNSRLVVSGWSRGGALVTDLFAGGGDGLDLTGTCVQPSSPALAPEEFLGPHIAAVVTFGELHHNADMAWNVGNGSAADGVRLPFPYLISAWPTKTLLTNAQRYRRPEAMLEKLSLWVDRFRDYCVVDDPLCAQGADVAAHSSYFQSAYWPGLVSEFVRSRL</sequence>
<proteinExistence type="predicted"/>
<dbReference type="InterPro" id="IPR000675">
    <property type="entry name" value="Cutinase/axe"/>
</dbReference>
<accession>A0ABR1QTE8</accession>
<evidence type="ECO:0000256" key="3">
    <source>
        <dbReference type="SAM" id="SignalP"/>
    </source>
</evidence>
<protein>
    <recommendedName>
        <fullName evidence="6">Carbohydrate esterase family 5 protein</fullName>
    </recommendedName>
</protein>
<feature type="chain" id="PRO_5045082996" description="Carbohydrate esterase family 5 protein" evidence="3">
    <location>
        <begin position="21"/>
        <end position="262"/>
    </location>
</feature>
<keyword evidence="2" id="KW-1015">Disulfide bond</keyword>
<dbReference type="PANTHER" id="PTHR33630">
    <property type="entry name" value="CUTINASE RV1984C-RELATED-RELATED"/>
    <property type="match status" value="1"/>
</dbReference>
<dbReference type="RefSeq" id="XP_066705345.1">
    <property type="nucleotide sequence ID" value="XM_066836452.1"/>
</dbReference>
<dbReference type="GeneID" id="92069514"/>
<evidence type="ECO:0000313" key="4">
    <source>
        <dbReference type="EMBL" id="KAK7965953.1"/>
    </source>
</evidence>
<evidence type="ECO:0000256" key="1">
    <source>
        <dbReference type="ARBA" id="ARBA00022801"/>
    </source>
</evidence>
<dbReference type="SUPFAM" id="SSF53474">
    <property type="entry name" value="alpha/beta-Hydrolases"/>
    <property type="match status" value="1"/>
</dbReference>
<evidence type="ECO:0008006" key="6">
    <source>
        <dbReference type="Google" id="ProtNLM"/>
    </source>
</evidence>
<feature type="signal peptide" evidence="3">
    <location>
        <begin position="1"/>
        <end position="20"/>
    </location>
</feature>
<comment type="caution">
    <text evidence="4">The sequence shown here is derived from an EMBL/GenBank/DDBJ whole genome shotgun (WGS) entry which is preliminary data.</text>
</comment>
<keyword evidence="5" id="KW-1185">Reference proteome</keyword>
<reference evidence="4 5" key="1">
    <citation type="submission" date="2023-01" db="EMBL/GenBank/DDBJ databases">
        <title>Analysis of 21 Apiospora genomes using comparative genomics revels a genus with tremendous synthesis potential of carbohydrate active enzymes and secondary metabolites.</title>
        <authorList>
            <person name="Sorensen T."/>
        </authorList>
    </citation>
    <scope>NUCLEOTIDE SEQUENCE [LARGE SCALE GENOMIC DNA]</scope>
    <source>
        <strain evidence="4 5">CBS 24483</strain>
    </source>
</reference>